<dbReference type="GO" id="GO:0010181">
    <property type="term" value="F:FMN binding"/>
    <property type="evidence" value="ECO:0007669"/>
    <property type="project" value="InterPro"/>
</dbReference>
<dbReference type="STRING" id="1043493.SAMN05421637_2362"/>
<dbReference type="PANTHER" id="PTHR10851:SF0">
    <property type="entry name" value="PYRIDOXINE-5'-PHOSPHATE OXIDASE"/>
    <property type="match status" value="1"/>
</dbReference>
<proteinExistence type="inferred from homology"/>
<dbReference type="SUPFAM" id="SSF50475">
    <property type="entry name" value="FMN-binding split barrel"/>
    <property type="match status" value="1"/>
</dbReference>
<keyword evidence="4" id="KW-0288">FMN</keyword>
<sequence>MVDDTPIIITSTNRFGIDIEDADSTPADPFALLGMWLPDNTDDLRPLMTLSTHGPDGYPDSRHLLLSAFDGESLHFHTDARTRKAAELEADGRVSLAIVWVVEGRQLTVAGDAVRVPATEAALAYAKRSRYLQLLAWLNTAEMAQLTRDERVAAWNRWSDEHPADPLETPATWVGYRVVPHRLTFWRGDADGPSNRVEYTRTGDGWDVARLPG</sequence>
<evidence type="ECO:0000256" key="5">
    <source>
        <dbReference type="ARBA" id="ARBA00023002"/>
    </source>
</evidence>
<dbReference type="OrthoDB" id="9780392at2"/>
<dbReference type="RefSeq" id="WP_081953246.1">
    <property type="nucleotide sequence ID" value="NZ_BBLU01000007.1"/>
</dbReference>
<dbReference type="Pfam" id="PF10590">
    <property type="entry name" value="PNP_phzG_C"/>
    <property type="match status" value="1"/>
</dbReference>
<dbReference type="InterPro" id="IPR011576">
    <property type="entry name" value="Pyridox_Oxase_N"/>
</dbReference>
<dbReference type="Gene3D" id="2.30.110.10">
    <property type="entry name" value="Electron Transport, Fmn-binding Protein, Chain A"/>
    <property type="match status" value="1"/>
</dbReference>
<organism evidence="8 9">
    <name type="scientific">Demequina mangrovi</name>
    <dbReference type="NCBI Taxonomy" id="1043493"/>
    <lineage>
        <taxon>Bacteria</taxon>
        <taxon>Bacillati</taxon>
        <taxon>Actinomycetota</taxon>
        <taxon>Actinomycetes</taxon>
        <taxon>Micrococcales</taxon>
        <taxon>Demequinaceae</taxon>
        <taxon>Demequina</taxon>
    </lineage>
</organism>
<dbReference type="InterPro" id="IPR000659">
    <property type="entry name" value="Pyridox_Oxase"/>
</dbReference>
<dbReference type="EMBL" id="FNZI01000005">
    <property type="protein sequence ID" value="SEJ59647.1"/>
    <property type="molecule type" value="Genomic_DNA"/>
</dbReference>
<evidence type="ECO:0000313" key="8">
    <source>
        <dbReference type="EMBL" id="SEJ59647.1"/>
    </source>
</evidence>
<accession>A0A1H7A6W2</accession>
<dbReference type="InterPro" id="IPR019576">
    <property type="entry name" value="Pyridoxamine_oxidase_dimer_C"/>
</dbReference>
<dbReference type="PANTHER" id="PTHR10851">
    <property type="entry name" value="PYRIDOXINE-5-PHOSPHATE OXIDASE"/>
    <property type="match status" value="1"/>
</dbReference>
<evidence type="ECO:0000256" key="2">
    <source>
        <dbReference type="ARBA" id="ARBA00007301"/>
    </source>
</evidence>
<dbReference type="AlphaFoldDB" id="A0A1H7A6W2"/>
<keyword evidence="9" id="KW-1185">Reference proteome</keyword>
<dbReference type="Pfam" id="PF01243">
    <property type="entry name" value="PNPOx_N"/>
    <property type="match status" value="1"/>
</dbReference>
<dbReference type="InterPro" id="IPR012349">
    <property type="entry name" value="Split_barrel_FMN-bd"/>
</dbReference>
<feature type="domain" description="Pyridoxamine 5'-phosphate oxidase N-terminal" evidence="6">
    <location>
        <begin position="46"/>
        <end position="144"/>
    </location>
</feature>
<feature type="domain" description="Pyridoxine 5'-phosphate oxidase dimerisation C-terminal" evidence="7">
    <location>
        <begin position="173"/>
        <end position="211"/>
    </location>
</feature>
<keyword evidence="5" id="KW-0560">Oxidoreductase</keyword>
<dbReference type="GO" id="GO:0004733">
    <property type="term" value="F:pyridoxamine phosphate oxidase activity"/>
    <property type="evidence" value="ECO:0007669"/>
    <property type="project" value="InterPro"/>
</dbReference>
<comment type="cofactor">
    <cofactor evidence="1">
        <name>FMN</name>
        <dbReference type="ChEBI" id="CHEBI:58210"/>
    </cofactor>
</comment>
<evidence type="ECO:0000259" key="7">
    <source>
        <dbReference type="Pfam" id="PF10590"/>
    </source>
</evidence>
<dbReference type="GO" id="GO:0008615">
    <property type="term" value="P:pyridoxine biosynthetic process"/>
    <property type="evidence" value="ECO:0007669"/>
    <property type="project" value="InterPro"/>
</dbReference>
<dbReference type="Proteomes" id="UP000183315">
    <property type="component" value="Unassembled WGS sequence"/>
</dbReference>
<keyword evidence="3" id="KW-0285">Flavoprotein</keyword>
<protein>
    <submittedName>
        <fullName evidence="8">Pyridoxamine 5'-phosphate oxidase</fullName>
    </submittedName>
</protein>
<gene>
    <name evidence="8" type="ORF">SAMN05421637_2362</name>
</gene>
<evidence type="ECO:0000256" key="1">
    <source>
        <dbReference type="ARBA" id="ARBA00001917"/>
    </source>
</evidence>
<evidence type="ECO:0000256" key="3">
    <source>
        <dbReference type="ARBA" id="ARBA00022630"/>
    </source>
</evidence>
<comment type="similarity">
    <text evidence="2">Belongs to the pyridoxamine 5'-phosphate oxidase family.</text>
</comment>
<reference evidence="9" key="1">
    <citation type="submission" date="2016-10" db="EMBL/GenBank/DDBJ databases">
        <authorList>
            <person name="Varghese N."/>
        </authorList>
    </citation>
    <scope>NUCLEOTIDE SEQUENCE [LARGE SCALE GENOMIC DNA]</scope>
    <source>
        <strain evidence="9">DSM 24868</strain>
    </source>
</reference>
<evidence type="ECO:0000259" key="6">
    <source>
        <dbReference type="Pfam" id="PF01243"/>
    </source>
</evidence>
<name>A0A1H7A6W2_9MICO</name>
<evidence type="ECO:0000256" key="4">
    <source>
        <dbReference type="ARBA" id="ARBA00022643"/>
    </source>
</evidence>
<evidence type="ECO:0000313" key="9">
    <source>
        <dbReference type="Proteomes" id="UP000183315"/>
    </source>
</evidence>
<dbReference type="eggNOG" id="COG0259">
    <property type="taxonomic scope" value="Bacteria"/>
</dbReference>